<dbReference type="AlphaFoldDB" id="A0A931DFM5"/>
<dbReference type="Proteomes" id="UP000614047">
    <property type="component" value="Unassembled WGS sequence"/>
</dbReference>
<feature type="domain" description="HD" evidence="1">
    <location>
        <begin position="37"/>
        <end position="107"/>
    </location>
</feature>
<dbReference type="Pfam" id="PF01966">
    <property type="entry name" value="HD"/>
    <property type="match status" value="1"/>
</dbReference>
<comment type="caution">
    <text evidence="2">The sequence shown here is derived from an EMBL/GenBank/DDBJ whole genome shotgun (WGS) entry which is preliminary data.</text>
</comment>
<keyword evidence="3" id="KW-1185">Reference proteome</keyword>
<accession>A0A931DFM5</accession>
<dbReference type="PANTHER" id="PTHR21174">
    <property type="match status" value="1"/>
</dbReference>
<dbReference type="InterPro" id="IPR006674">
    <property type="entry name" value="HD_domain"/>
</dbReference>
<dbReference type="RefSeq" id="WP_197010280.1">
    <property type="nucleotide sequence ID" value="NZ_BAABES010000006.1"/>
</dbReference>
<proteinExistence type="predicted"/>
<dbReference type="SUPFAM" id="SSF109604">
    <property type="entry name" value="HD-domain/PDEase-like"/>
    <property type="match status" value="1"/>
</dbReference>
<gene>
    <name evidence="2" type="ORF">IW256_001530</name>
</gene>
<evidence type="ECO:0000313" key="2">
    <source>
        <dbReference type="EMBL" id="MBG6087417.1"/>
    </source>
</evidence>
<dbReference type="Gene3D" id="1.10.3210.10">
    <property type="entry name" value="Hypothetical protein af1432"/>
    <property type="match status" value="1"/>
</dbReference>
<evidence type="ECO:0000259" key="1">
    <source>
        <dbReference type="Pfam" id="PF01966"/>
    </source>
</evidence>
<reference evidence="2" key="1">
    <citation type="submission" date="2020-11" db="EMBL/GenBank/DDBJ databases">
        <title>Sequencing the genomes of 1000 actinobacteria strains.</title>
        <authorList>
            <person name="Klenk H.-P."/>
        </authorList>
    </citation>
    <scope>NUCLEOTIDE SEQUENCE</scope>
    <source>
        <strain evidence="2">DSM 43175</strain>
    </source>
</reference>
<dbReference type="PANTHER" id="PTHR21174:SF0">
    <property type="entry name" value="HD PHOSPHOHYDROLASE FAMILY PROTEIN-RELATED"/>
    <property type="match status" value="1"/>
</dbReference>
<dbReference type="InterPro" id="IPR009218">
    <property type="entry name" value="HD_phosphohydro"/>
</dbReference>
<dbReference type="EMBL" id="JADOUA010000001">
    <property type="protein sequence ID" value="MBG6087417.1"/>
    <property type="molecule type" value="Genomic_DNA"/>
</dbReference>
<evidence type="ECO:0000313" key="3">
    <source>
        <dbReference type="Proteomes" id="UP000614047"/>
    </source>
</evidence>
<dbReference type="PIRSF" id="PIRSF035170">
    <property type="entry name" value="HD_phosphohydro"/>
    <property type="match status" value="1"/>
</dbReference>
<protein>
    <submittedName>
        <fullName evidence="2">Metal-dependent HD superfamily phosphohydrolase</fullName>
    </submittedName>
</protein>
<sequence length="206" mass="22727">MDLVDRWVALAGPQARRIGADLDARYGEEHRRYHTREHLAAVLDLVDELAGHADDPDTVRLAAWFHDAVYDPERADNEERSARLAGRMLADTDLSPDAVAEVVRLVELTATHAPAEGDRNGQVLCDADLAILGAGPERYAAYAAAVREEYGFVPEGFFRAGRAEVLRSLLDLPVLFHTPEARERFEVSARRNIETELMLLSAGPSG</sequence>
<organism evidence="2 3">
    <name type="scientific">Actinomadura viridis</name>
    <dbReference type="NCBI Taxonomy" id="58110"/>
    <lineage>
        <taxon>Bacteria</taxon>
        <taxon>Bacillati</taxon>
        <taxon>Actinomycetota</taxon>
        <taxon>Actinomycetes</taxon>
        <taxon>Streptosporangiales</taxon>
        <taxon>Thermomonosporaceae</taxon>
        <taxon>Actinomadura</taxon>
    </lineage>
</organism>
<name>A0A931DFM5_9ACTN</name>